<evidence type="ECO:0000313" key="4">
    <source>
        <dbReference type="EMBL" id="KAJ3227911.1"/>
    </source>
</evidence>
<dbReference type="InterPro" id="IPR047141">
    <property type="entry name" value="Stealth"/>
</dbReference>
<evidence type="ECO:0000259" key="3">
    <source>
        <dbReference type="Pfam" id="PF11380"/>
    </source>
</evidence>
<evidence type="ECO:0000256" key="2">
    <source>
        <dbReference type="ARBA" id="ARBA00022679"/>
    </source>
</evidence>
<dbReference type="GO" id="GO:0005794">
    <property type="term" value="C:Golgi apparatus"/>
    <property type="evidence" value="ECO:0007669"/>
    <property type="project" value="TreeGrafter"/>
</dbReference>
<proteinExistence type="inferred from homology"/>
<evidence type="ECO:0000313" key="5">
    <source>
        <dbReference type="Proteomes" id="UP001211065"/>
    </source>
</evidence>
<accession>A0AAD5XZ71</accession>
<dbReference type="GO" id="GO:0016772">
    <property type="term" value="F:transferase activity, transferring phosphorus-containing groups"/>
    <property type="evidence" value="ECO:0007669"/>
    <property type="project" value="InterPro"/>
</dbReference>
<dbReference type="InterPro" id="IPR021520">
    <property type="entry name" value="Stealth_CR2"/>
</dbReference>
<comment type="caution">
    <text evidence="4">The sequence shown here is derived from an EMBL/GenBank/DDBJ whole genome shotgun (WGS) entry which is preliminary data.</text>
</comment>
<keyword evidence="2" id="KW-0808">Transferase</keyword>
<dbReference type="Proteomes" id="UP001211065">
    <property type="component" value="Unassembled WGS sequence"/>
</dbReference>
<organism evidence="4 5">
    <name type="scientific">Clydaea vesicula</name>
    <dbReference type="NCBI Taxonomy" id="447962"/>
    <lineage>
        <taxon>Eukaryota</taxon>
        <taxon>Fungi</taxon>
        <taxon>Fungi incertae sedis</taxon>
        <taxon>Chytridiomycota</taxon>
        <taxon>Chytridiomycota incertae sedis</taxon>
        <taxon>Chytridiomycetes</taxon>
        <taxon>Lobulomycetales</taxon>
        <taxon>Lobulomycetaceae</taxon>
        <taxon>Clydaea</taxon>
    </lineage>
</organism>
<dbReference type="PANTHER" id="PTHR24045:SF0">
    <property type="entry name" value="N-ACETYLGLUCOSAMINE-1-PHOSPHOTRANSFERASE SUBUNITS ALPHA_BETA"/>
    <property type="match status" value="1"/>
</dbReference>
<dbReference type="AlphaFoldDB" id="A0AAD5XZ71"/>
<name>A0AAD5XZ71_9FUNG</name>
<dbReference type="PANTHER" id="PTHR24045">
    <property type="match status" value="1"/>
</dbReference>
<evidence type="ECO:0000256" key="1">
    <source>
        <dbReference type="ARBA" id="ARBA00007583"/>
    </source>
</evidence>
<dbReference type="Pfam" id="PF11380">
    <property type="entry name" value="Stealth_CR2"/>
    <property type="match status" value="1"/>
</dbReference>
<dbReference type="EMBL" id="JADGJW010000009">
    <property type="protein sequence ID" value="KAJ3227911.1"/>
    <property type="molecule type" value="Genomic_DNA"/>
</dbReference>
<comment type="similarity">
    <text evidence="1">Belongs to the stealth family.</text>
</comment>
<keyword evidence="5" id="KW-1185">Reference proteome</keyword>
<feature type="domain" description="Stealth protein CR2 conserved region 2" evidence="3">
    <location>
        <begin position="112"/>
        <end position="223"/>
    </location>
</feature>
<gene>
    <name evidence="4" type="ORF">HK099_008322</name>
</gene>
<protein>
    <recommendedName>
        <fullName evidence="3">Stealth protein CR2 conserved region 2 domain-containing protein</fullName>
    </recommendedName>
</protein>
<sequence>MKIKIHWQWKGSKFFVKLILASSLFILLLLRTNSKSHFLKKNGIVFIKSKDLYPIAKNDFERLQEQQDQELWGFAINCSVIYTWVNGSIKSHQDEFNKYRVKYGAHEKSFQRYRDNEELKHSLRSYAKHMSWHKGQIYLVVPDGHDLTIKVPNWLNTKHPRVTIINQSTLMDEEDNPTFNSNAIEQNFYRIPNISELFIQINDDTFFGSNLVYEDFFTKDRGNNIFMDNIKTDLEKHYNALWTSRQTTYRALINQFNCSLPMFSTRHAPIAFLIMHRLFKKELKETASRKFRNRYDLITPILHHYTVMNYKDDGEDSMTENSEPYRSGKGKLKFNFKNFKQEEMKLTHFFKPVTDNFESDLNSFKFFSEYKPKFFTLNDDFESESVHYLMKLFLFNMFPEKSPFEI</sequence>
<reference evidence="4" key="1">
    <citation type="submission" date="2020-05" db="EMBL/GenBank/DDBJ databases">
        <title>Phylogenomic resolution of chytrid fungi.</title>
        <authorList>
            <person name="Stajich J.E."/>
            <person name="Amses K."/>
            <person name="Simmons R."/>
            <person name="Seto K."/>
            <person name="Myers J."/>
            <person name="Bonds A."/>
            <person name="Quandt C.A."/>
            <person name="Barry K."/>
            <person name="Liu P."/>
            <person name="Grigoriev I."/>
            <person name="Longcore J.E."/>
            <person name="James T.Y."/>
        </authorList>
    </citation>
    <scope>NUCLEOTIDE SEQUENCE</scope>
    <source>
        <strain evidence="4">JEL0476</strain>
    </source>
</reference>